<name>A0AAD9DJI7_9STRA</name>
<evidence type="ECO:0000313" key="2">
    <source>
        <dbReference type="Proteomes" id="UP001224775"/>
    </source>
</evidence>
<evidence type="ECO:0000313" key="1">
    <source>
        <dbReference type="EMBL" id="KAK1747808.1"/>
    </source>
</evidence>
<dbReference type="Proteomes" id="UP001224775">
    <property type="component" value="Unassembled WGS sequence"/>
</dbReference>
<keyword evidence="2" id="KW-1185">Reference proteome</keyword>
<sequence>MSEYGELSELDALNSQISQLKQVLEGVKKTTTTPDDAMKKIADYVELKGSSDGFMKADAGLEERNMYHNSVKGAGGNDGGGGCCVAS</sequence>
<comment type="caution">
    <text evidence="1">The sequence shown here is derived from an EMBL/GenBank/DDBJ whole genome shotgun (WGS) entry which is preliminary data.</text>
</comment>
<proteinExistence type="predicted"/>
<gene>
    <name evidence="1" type="ORF">QTG54_001771</name>
</gene>
<dbReference type="EMBL" id="JATAAI010000002">
    <property type="protein sequence ID" value="KAK1747808.1"/>
    <property type="molecule type" value="Genomic_DNA"/>
</dbReference>
<reference evidence="1" key="1">
    <citation type="submission" date="2023-06" db="EMBL/GenBank/DDBJ databases">
        <title>Survivors Of The Sea: Transcriptome response of Skeletonema marinoi to long-term dormancy.</title>
        <authorList>
            <person name="Pinder M.I.M."/>
            <person name="Kourtchenko O."/>
            <person name="Robertson E.K."/>
            <person name="Larsson T."/>
            <person name="Maumus F."/>
            <person name="Osuna-Cruz C.M."/>
            <person name="Vancaester E."/>
            <person name="Stenow R."/>
            <person name="Vandepoele K."/>
            <person name="Ploug H."/>
            <person name="Bruchert V."/>
            <person name="Godhe A."/>
            <person name="Topel M."/>
        </authorList>
    </citation>
    <scope>NUCLEOTIDE SEQUENCE</scope>
    <source>
        <strain evidence="1">R05AC</strain>
    </source>
</reference>
<protein>
    <submittedName>
        <fullName evidence="1">Uncharacterized protein</fullName>
    </submittedName>
</protein>
<accession>A0AAD9DJI7</accession>
<organism evidence="1 2">
    <name type="scientific">Skeletonema marinoi</name>
    <dbReference type="NCBI Taxonomy" id="267567"/>
    <lineage>
        <taxon>Eukaryota</taxon>
        <taxon>Sar</taxon>
        <taxon>Stramenopiles</taxon>
        <taxon>Ochrophyta</taxon>
        <taxon>Bacillariophyta</taxon>
        <taxon>Coscinodiscophyceae</taxon>
        <taxon>Thalassiosirophycidae</taxon>
        <taxon>Thalassiosirales</taxon>
        <taxon>Skeletonemataceae</taxon>
        <taxon>Skeletonema</taxon>
        <taxon>Skeletonema marinoi-dohrnii complex</taxon>
    </lineage>
</organism>
<dbReference type="AlphaFoldDB" id="A0AAD9DJI7"/>